<dbReference type="SMART" id="SM00287">
    <property type="entry name" value="SH3b"/>
    <property type="match status" value="2"/>
</dbReference>
<accession>A0A2N0Z3Y5</accession>
<feature type="domain" description="SH3b" evidence="2">
    <location>
        <begin position="112"/>
        <end position="176"/>
    </location>
</feature>
<keyword evidence="4" id="KW-1185">Reference proteome</keyword>
<feature type="signal peptide" evidence="1">
    <location>
        <begin position="1"/>
        <end position="26"/>
    </location>
</feature>
<evidence type="ECO:0000256" key="1">
    <source>
        <dbReference type="SAM" id="SignalP"/>
    </source>
</evidence>
<evidence type="ECO:0000313" key="3">
    <source>
        <dbReference type="EMBL" id="PKG24231.1"/>
    </source>
</evidence>
<comment type="caution">
    <text evidence="3">The sequence shown here is derived from an EMBL/GenBank/DDBJ whole genome shotgun (WGS) entry which is preliminary data.</text>
</comment>
<reference evidence="3 4" key="1">
    <citation type="journal article" date="2003" name="Int. J. Syst. Evol. Microbiol.">
        <title>Bacillus nealsonii sp. nov., isolated from a spacecraft-assembly facility, whose spores are gamma-radiation resistant.</title>
        <authorList>
            <person name="Venkateswaran K."/>
            <person name="Kempf M."/>
            <person name="Chen F."/>
            <person name="Satomi M."/>
            <person name="Nicholson W."/>
            <person name="Kern R."/>
        </authorList>
    </citation>
    <scope>NUCLEOTIDE SEQUENCE [LARGE SCALE GENOMIC DNA]</scope>
    <source>
        <strain evidence="3 4">FO-92</strain>
    </source>
</reference>
<dbReference type="PROSITE" id="PS51781">
    <property type="entry name" value="SH3B"/>
    <property type="match status" value="2"/>
</dbReference>
<dbReference type="CDD" id="cd13926">
    <property type="entry name" value="N-acetylmuramidase_GH108"/>
    <property type="match status" value="1"/>
</dbReference>
<sequence>MKTIKKIMIFCLIIVALPFYSPQENAEAASAVTETTFISQGTITEPSGFNVRSKPSASSTRLGGVYKNNTVNIVAKSGDWYKIKFGNGYGYIMAVKSGLVLIKKDPGETPFTAQGRITEPSGFNVRSKPNASSTRLGGVYKNNTVNIVAKSGDWYKIKFGNGYGYIMAVKNGLTLVTPPDPNKLASYNTFLNILSFTLKWEGGYVDNKLDPGGRTNKGITQRVYTNYLKGKKLADKNVKYITDAEVKDIYYSKFWTPLKLNSMNEKLAMIMFDTAVNVGPNGNNSGAGGAIKFLQQAMGITADGSWGPKTEAAFKKQPLANHNQLASKVMQLRIDFRYVRVKQNPSQKTFLEGWLNRDNALKKFVGI</sequence>
<dbReference type="InterPro" id="IPR023346">
    <property type="entry name" value="Lysozyme-like_dom_sf"/>
</dbReference>
<feature type="domain" description="SH3b" evidence="2">
    <location>
        <begin position="38"/>
        <end position="104"/>
    </location>
</feature>
<dbReference type="AlphaFoldDB" id="A0A2N0Z3Y5"/>
<dbReference type="Gene3D" id="1.20.141.10">
    <property type="entry name" value="Chitosanase, subunit A, domain 1"/>
    <property type="match status" value="1"/>
</dbReference>
<dbReference type="SUPFAM" id="SSF53955">
    <property type="entry name" value="Lysozyme-like"/>
    <property type="match status" value="1"/>
</dbReference>
<dbReference type="PANTHER" id="PTHR34408:SF1">
    <property type="entry name" value="GLYCOSYL HYDROLASE FAMILY 19 DOMAIN-CONTAINING PROTEIN HI_1415"/>
    <property type="match status" value="1"/>
</dbReference>
<evidence type="ECO:0000259" key="2">
    <source>
        <dbReference type="PROSITE" id="PS51781"/>
    </source>
</evidence>
<feature type="chain" id="PRO_5038640045" description="SH3b domain-containing protein" evidence="1">
    <location>
        <begin position="27"/>
        <end position="367"/>
    </location>
</feature>
<keyword evidence="1" id="KW-0732">Signal</keyword>
<dbReference type="OrthoDB" id="9810670at2"/>
<dbReference type="Pfam" id="PF08239">
    <property type="entry name" value="SH3_3"/>
    <property type="match status" value="2"/>
</dbReference>
<protein>
    <recommendedName>
        <fullName evidence="2">SH3b domain-containing protein</fullName>
    </recommendedName>
</protein>
<dbReference type="Pfam" id="PF05838">
    <property type="entry name" value="Glyco_hydro_108"/>
    <property type="match status" value="1"/>
</dbReference>
<name>A0A2N0Z3Y5_9BACI</name>
<dbReference type="InterPro" id="IPR052354">
    <property type="entry name" value="Cell_Wall_Dynamics_Protein"/>
</dbReference>
<dbReference type="InterPro" id="IPR018537">
    <property type="entry name" value="Peptidoglycan-bd_3"/>
</dbReference>
<organism evidence="3 4">
    <name type="scientific">Niallia nealsonii</name>
    <dbReference type="NCBI Taxonomy" id="115979"/>
    <lineage>
        <taxon>Bacteria</taxon>
        <taxon>Bacillati</taxon>
        <taxon>Bacillota</taxon>
        <taxon>Bacilli</taxon>
        <taxon>Bacillales</taxon>
        <taxon>Bacillaceae</taxon>
        <taxon>Niallia</taxon>
    </lineage>
</organism>
<dbReference type="EMBL" id="PISE01000015">
    <property type="protein sequence ID" value="PKG24231.1"/>
    <property type="molecule type" value="Genomic_DNA"/>
</dbReference>
<dbReference type="Proteomes" id="UP000233375">
    <property type="component" value="Unassembled WGS sequence"/>
</dbReference>
<gene>
    <name evidence="3" type="ORF">CWS01_07520</name>
</gene>
<evidence type="ECO:0000313" key="4">
    <source>
        <dbReference type="Proteomes" id="UP000233375"/>
    </source>
</evidence>
<dbReference type="InterPro" id="IPR003646">
    <property type="entry name" value="SH3-like_bac-type"/>
</dbReference>
<proteinExistence type="predicted"/>
<dbReference type="PANTHER" id="PTHR34408">
    <property type="entry name" value="FAMILY PROTEIN, PUTATIVE-RELATED"/>
    <property type="match status" value="1"/>
</dbReference>
<dbReference type="Gene3D" id="2.30.30.40">
    <property type="entry name" value="SH3 Domains"/>
    <property type="match status" value="2"/>
</dbReference>
<dbReference type="Pfam" id="PF09374">
    <property type="entry name" value="PG_binding_3"/>
    <property type="match status" value="1"/>
</dbReference>
<dbReference type="InterPro" id="IPR008565">
    <property type="entry name" value="TtsA-like_GH18_dom"/>
</dbReference>
<dbReference type="RefSeq" id="WP_101176577.1">
    <property type="nucleotide sequence ID" value="NZ_PISE01000015.1"/>
</dbReference>